<dbReference type="Proteomes" id="UP000255165">
    <property type="component" value="Unassembled WGS sequence"/>
</dbReference>
<keyword evidence="2" id="KW-1185">Reference proteome</keyword>
<dbReference type="EMBL" id="QKWJ01000127">
    <property type="protein sequence ID" value="RDK04939.1"/>
    <property type="molecule type" value="Genomic_DNA"/>
</dbReference>
<organism evidence="1 2">
    <name type="scientific">Cupriavidus lacunae</name>
    <dbReference type="NCBI Taxonomy" id="2666307"/>
    <lineage>
        <taxon>Bacteria</taxon>
        <taxon>Pseudomonadati</taxon>
        <taxon>Pseudomonadota</taxon>
        <taxon>Betaproteobacteria</taxon>
        <taxon>Burkholderiales</taxon>
        <taxon>Burkholderiaceae</taxon>
        <taxon>Cupriavidus</taxon>
    </lineage>
</organism>
<sequence>MPFGTIDMVPTPERTAEVVGVMNFMNYHGFMTVHRRISLRARFAAGPVRFESAQLPISRARARRAASSAAAREQQLATPRELVETAVALVNDASREVALSVEVQHELDAALGRIVRIFAKPNRPFRERRSMAAGEPVAHAGGVAHSDPLQEARERGRLAAAREWEQPENLSLKDAALYAGRSDRAINQDRQAGRLYALVLPGRERGFRYPSWQFHVDSERLAAVLAPFVAAGASSWVIHNFLHRPQEGLEGRTPADCIADAAAPIDAVVRLVDARYRDEQGAA</sequence>
<proteinExistence type="predicted"/>
<evidence type="ECO:0000313" key="1">
    <source>
        <dbReference type="EMBL" id="RDK04939.1"/>
    </source>
</evidence>
<name>A0A370NH89_9BURK</name>
<reference evidence="2" key="1">
    <citation type="submission" date="2018-06" db="EMBL/GenBank/DDBJ databases">
        <authorList>
            <person name="Feng T."/>
            <person name="Jeon C.O."/>
        </authorList>
    </citation>
    <scope>NUCLEOTIDE SEQUENCE [LARGE SCALE GENOMIC DNA]</scope>
    <source>
        <strain evidence="2">S23</strain>
    </source>
</reference>
<evidence type="ECO:0008006" key="3">
    <source>
        <dbReference type="Google" id="ProtNLM"/>
    </source>
</evidence>
<accession>A0A370NH89</accession>
<protein>
    <recommendedName>
        <fullName evidence="3">Integrase</fullName>
    </recommendedName>
</protein>
<gene>
    <name evidence="1" type="ORF">DN412_39890</name>
</gene>
<dbReference type="AlphaFoldDB" id="A0A370NH89"/>
<comment type="caution">
    <text evidence="1">The sequence shown here is derived from an EMBL/GenBank/DDBJ whole genome shotgun (WGS) entry which is preliminary data.</text>
</comment>
<evidence type="ECO:0000313" key="2">
    <source>
        <dbReference type="Proteomes" id="UP000255165"/>
    </source>
</evidence>
<dbReference type="RefSeq" id="WP_115216571.1">
    <property type="nucleotide sequence ID" value="NZ_QKWJ01000127.1"/>
</dbReference>